<dbReference type="Pfam" id="PF13770">
    <property type="entry name" value="DUF4169"/>
    <property type="match status" value="1"/>
</dbReference>
<gene>
    <name evidence="2" type="ORF">QO033_12600</name>
</gene>
<organism evidence="2 3">
    <name type="scientific">Pseudodonghicola flavimaris</name>
    <dbReference type="NCBI Taxonomy" id="3050036"/>
    <lineage>
        <taxon>Bacteria</taxon>
        <taxon>Pseudomonadati</taxon>
        <taxon>Pseudomonadota</taxon>
        <taxon>Alphaproteobacteria</taxon>
        <taxon>Rhodobacterales</taxon>
        <taxon>Paracoccaceae</taxon>
        <taxon>Pseudodonghicola</taxon>
    </lineage>
</organism>
<evidence type="ECO:0000313" key="3">
    <source>
        <dbReference type="Proteomes" id="UP001243757"/>
    </source>
</evidence>
<dbReference type="EMBL" id="JASNJD010000008">
    <property type="protein sequence ID" value="MDK3018519.1"/>
    <property type="molecule type" value="Genomic_DNA"/>
</dbReference>
<dbReference type="Proteomes" id="UP001243757">
    <property type="component" value="Unassembled WGS sequence"/>
</dbReference>
<reference evidence="2 3" key="1">
    <citation type="submission" date="2023-05" db="EMBL/GenBank/DDBJ databases">
        <title>Pseudodonghicola sp. nov.</title>
        <authorList>
            <person name="Huang J."/>
        </authorList>
    </citation>
    <scope>NUCLEOTIDE SEQUENCE [LARGE SCALE GENOMIC DNA]</scope>
    <source>
        <strain evidence="2 3">IC7</strain>
    </source>
</reference>
<sequence length="59" mass="6657">MGKPVNLNRYRKDRARADQKARADQNAVKFGRTKAEKQLERAHAEKAARDLDGHAPDDA</sequence>
<feature type="region of interest" description="Disordered" evidence="1">
    <location>
        <begin position="1"/>
        <end position="59"/>
    </location>
</feature>
<dbReference type="RefSeq" id="WP_284481335.1">
    <property type="nucleotide sequence ID" value="NZ_JASNJD010000008.1"/>
</dbReference>
<feature type="compositionally biased region" description="Basic and acidic residues" evidence="1">
    <location>
        <begin position="33"/>
        <end position="59"/>
    </location>
</feature>
<evidence type="ECO:0000313" key="2">
    <source>
        <dbReference type="EMBL" id="MDK3018519.1"/>
    </source>
</evidence>
<dbReference type="InterPro" id="IPR025227">
    <property type="entry name" value="DUF4169"/>
</dbReference>
<comment type="caution">
    <text evidence="2">The sequence shown here is derived from an EMBL/GenBank/DDBJ whole genome shotgun (WGS) entry which is preliminary data.</text>
</comment>
<accession>A0ABT7F1N2</accession>
<evidence type="ECO:0000256" key="1">
    <source>
        <dbReference type="SAM" id="MobiDB-lite"/>
    </source>
</evidence>
<protein>
    <submittedName>
        <fullName evidence="2">DUF4169 family protein</fullName>
    </submittedName>
</protein>
<keyword evidence="3" id="KW-1185">Reference proteome</keyword>
<name>A0ABT7F1N2_9RHOB</name>
<proteinExistence type="predicted"/>